<feature type="region of interest" description="Disordered" evidence="1">
    <location>
        <begin position="142"/>
        <end position="180"/>
    </location>
</feature>
<feature type="chain" id="PRO_5045322187" description="ABC-type glycine betaine transport system substrate-binding domain-containing protein" evidence="2">
    <location>
        <begin position="25"/>
        <end position="180"/>
    </location>
</feature>
<evidence type="ECO:0000313" key="4">
    <source>
        <dbReference type="Proteomes" id="UP001157017"/>
    </source>
</evidence>
<keyword evidence="2" id="KW-0732">Signal</keyword>
<feature type="signal peptide" evidence="2">
    <location>
        <begin position="1"/>
        <end position="24"/>
    </location>
</feature>
<dbReference type="Pfam" id="PF01547">
    <property type="entry name" value="SBP_bac_1"/>
    <property type="match status" value="1"/>
</dbReference>
<evidence type="ECO:0000256" key="1">
    <source>
        <dbReference type="SAM" id="MobiDB-lite"/>
    </source>
</evidence>
<dbReference type="SUPFAM" id="SSF53850">
    <property type="entry name" value="Periplasmic binding protein-like II"/>
    <property type="match status" value="1"/>
</dbReference>
<feature type="compositionally biased region" description="Basic and acidic residues" evidence="1">
    <location>
        <begin position="166"/>
        <end position="180"/>
    </location>
</feature>
<evidence type="ECO:0000313" key="3">
    <source>
        <dbReference type="EMBL" id="GMA86993.1"/>
    </source>
</evidence>
<proteinExistence type="predicted"/>
<dbReference type="Gene3D" id="3.40.190.10">
    <property type="entry name" value="Periplasmic binding protein-like II"/>
    <property type="match status" value="1"/>
</dbReference>
<keyword evidence="4" id="KW-1185">Reference proteome</keyword>
<evidence type="ECO:0000256" key="2">
    <source>
        <dbReference type="SAM" id="SignalP"/>
    </source>
</evidence>
<dbReference type="Proteomes" id="UP001157017">
    <property type="component" value="Unassembled WGS sequence"/>
</dbReference>
<reference evidence="4" key="1">
    <citation type="journal article" date="2019" name="Int. J. Syst. Evol. Microbiol.">
        <title>The Global Catalogue of Microorganisms (GCM) 10K type strain sequencing project: providing services to taxonomists for standard genome sequencing and annotation.</title>
        <authorList>
            <consortium name="The Broad Institute Genomics Platform"/>
            <consortium name="The Broad Institute Genome Sequencing Center for Infectious Disease"/>
            <person name="Wu L."/>
            <person name="Ma J."/>
        </authorList>
    </citation>
    <scope>NUCLEOTIDE SEQUENCE [LARGE SCALE GENOMIC DNA]</scope>
    <source>
        <strain evidence="4">NBRC 108730</strain>
    </source>
</reference>
<gene>
    <name evidence="3" type="ORF">GCM10025868_22430</name>
</gene>
<accession>A0ABQ6JFN9</accession>
<evidence type="ECO:0008006" key="5">
    <source>
        <dbReference type="Google" id="ProtNLM"/>
    </source>
</evidence>
<comment type="caution">
    <text evidence="3">The sequence shown here is derived from an EMBL/GenBank/DDBJ whole genome shotgun (WGS) entry which is preliminary data.</text>
</comment>
<sequence length="180" mass="18989">MNLRSRLLRPAAAGVAAVAALTLAACGGGSAPAASSRPANEIHVLVYGDAANKVEKQAIATYNKTAKVKAVLDTIPGADYQTKPQTIINTKQAPDVFFNWGGGSIQPFVKANLLLPLDEMIKQDPQAQGGVPALGVRHRCRRRQGVRRADARHPAGADVQQPEGAAGERHQRAQDVGRAC</sequence>
<dbReference type="InterPro" id="IPR006059">
    <property type="entry name" value="SBP"/>
</dbReference>
<name>A0ABQ6JFN9_9ACTN</name>
<organism evidence="3 4">
    <name type="scientific">Angustibacter aerolatus</name>
    <dbReference type="NCBI Taxonomy" id="1162965"/>
    <lineage>
        <taxon>Bacteria</taxon>
        <taxon>Bacillati</taxon>
        <taxon>Actinomycetota</taxon>
        <taxon>Actinomycetes</taxon>
        <taxon>Kineosporiales</taxon>
        <taxon>Kineosporiaceae</taxon>
    </lineage>
</organism>
<dbReference type="PROSITE" id="PS51257">
    <property type="entry name" value="PROKAR_LIPOPROTEIN"/>
    <property type="match status" value="1"/>
</dbReference>
<dbReference type="EMBL" id="BSUZ01000001">
    <property type="protein sequence ID" value="GMA86993.1"/>
    <property type="molecule type" value="Genomic_DNA"/>
</dbReference>
<protein>
    <recommendedName>
        <fullName evidence="5">ABC-type glycine betaine transport system substrate-binding domain-containing protein</fullName>
    </recommendedName>
</protein>